<gene>
    <name evidence="3" type="ORF">H9646_11810</name>
</gene>
<dbReference type="SMART" id="SM00530">
    <property type="entry name" value="HTH_XRE"/>
    <property type="match status" value="1"/>
</dbReference>
<dbReference type="EMBL" id="JACSQK010000005">
    <property type="protein sequence ID" value="MBD7961172.1"/>
    <property type="molecule type" value="Genomic_DNA"/>
</dbReference>
<dbReference type="Gene3D" id="1.10.260.40">
    <property type="entry name" value="lambda repressor-like DNA-binding domains"/>
    <property type="match status" value="1"/>
</dbReference>
<dbReference type="InterPro" id="IPR001387">
    <property type="entry name" value="Cro/C1-type_HTH"/>
</dbReference>
<name>A0ABR8SCJ7_9BURK</name>
<protein>
    <submittedName>
        <fullName evidence="3">Helix-turn-helix transcriptional regulator</fullName>
    </submittedName>
</protein>
<sequence length="222" mass="23664">MDFVLAFPEQLGIHMKSLRKAAGLSQAGLAELLGVTQSRVAAIEKDPSAISVGQFLAILKLLNAELVVRLKTDGRILSPKVWNQLQKHRDEGIGQKLGMTTVAEPKQEEAKPAASVMPLGANLMDEKGNIVPRPVSGSVATPKSRGMTGVLPPQLLEQLKKQGLMDEKGNIVPRPISGSVAVPKPRGMTGVLPPQLLEQLKKQGLMDEKGNIVPRPISGSVA</sequence>
<feature type="domain" description="HTH cro/C1-type" evidence="2">
    <location>
        <begin position="15"/>
        <end position="69"/>
    </location>
</feature>
<feature type="non-terminal residue" evidence="3">
    <location>
        <position position="222"/>
    </location>
</feature>
<evidence type="ECO:0000259" key="2">
    <source>
        <dbReference type="PROSITE" id="PS50943"/>
    </source>
</evidence>
<dbReference type="SUPFAM" id="SSF47413">
    <property type="entry name" value="lambda repressor-like DNA-binding domains"/>
    <property type="match status" value="1"/>
</dbReference>
<proteinExistence type="predicted"/>
<dbReference type="Proteomes" id="UP000634919">
    <property type="component" value="Unassembled WGS sequence"/>
</dbReference>
<evidence type="ECO:0000313" key="4">
    <source>
        <dbReference type="Proteomes" id="UP000634919"/>
    </source>
</evidence>
<evidence type="ECO:0000313" key="3">
    <source>
        <dbReference type="EMBL" id="MBD7961172.1"/>
    </source>
</evidence>
<dbReference type="Pfam" id="PF01381">
    <property type="entry name" value="HTH_3"/>
    <property type="match status" value="1"/>
</dbReference>
<keyword evidence="4" id="KW-1185">Reference proteome</keyword>
<dbReference type="PROSITE" id="PS50943">
    <property type="entry name" value="HTH_CROC1"/>
    <property type="match status" value="1"/>
</dbReference>
<reference evidence="3 4" key="1">
    <citation type="submission" date="2020-08" db="EMBL/GenBank/DDBJ databases">
        <title>A Genomic Blueprint of the Chicken Gut Microbiome.</title>
        <authorList>
            <person name="Gilroy R."/>
            <person name="Ravi A."/>
            <person name="Getino M."/>
            <person name="Pursley I."/>
            <person name="Horton D.L."/>
            <person name="Alikhan N.-F."/>
            <person name="Baker D."/>
            <person name="Gharbi K."/>
            <person name="Hall N."/>
            <person name="Watson M."/>
            <person name="Adriaenssens E.M."/>
            <person name="Foster-Nyarko E."/>
            <person name="Jarju S."/>
            <person name="Secka A."/>
            <person name="Antonio M."/>
            <person name="Oren A."/>
            <person name="Chaudhuri R."/>
            <person name="La Ragione R.M."/>
            <person name="Hildebrand F."/>
            <person name="Pallen M.J."/>
        </authorList>
    </citation>
    <scope>NUCLEOTIDE SEQUENCE [LARGE SCALE GENOMIC DNA]</scope>
    <source>
        <strain evidence="3 4">Sa2CVA6</strain>
    </source>
</reference>
<comment type="caution">
    <text evidence="3">The sequence shown here is derived from an EMBL/GenBank/DDBJ whole genome shotgun (WGS) entry which is preliminary data.</text>
</comment>
<organism evidence="3 4">
    <name type="scientific">Comamonas avium</name>
    <dbReference type="NCBI Taxonomy" id="2762231"/>
    <lineage>
        <taxon>Bacteria</taxon>
        <taxon>Pseudomonadati</taxon>
        <taxon>Pseudomonadota</taxon>
        <taxon>Betaproteobacteria</taxon>
        <taxon>Burkholderiales</taxon>
        <taxon>Comamonadaceae</taxon>
        <taxon>Comamonas</taxon>
    </lineage>
</organism>
<dbReference type="CDD" id="cd00093">
    <property type="entry name" value="HTH_XRE"/>
    <property type="match status" value="1"/>
</dbReference>
<evidence type="ECO:0000256" key="1">
    <source>
        <dbReference type="SAM" id="MobiDB-lite"/>
    </source>
</evidence>
<dbReference type="RefSeq" id="WP_191723559.1">
    <property type="nucleotide sequence ID" value="NZ_JACSQK010000005.1"/>
</dbReference>
<dbReference type="InterPro" id="IPR010982">
    <property type="entry name" value="Lambda_DNA-bd_dom_sf"/>
</dbReference>
<accession>A0ABR8SCJ7</accession>
<feature type="region of interest" description="Disordered" evidence="1">
    <location>
        <begin position="127"/>
        <end position="149"/>
    </location>
</feature>